<feature type="transmembrane region" description="Helical" evidence="1">
    <location>
        <begin position="29"/>
        <end position="49"/>
    </location>
</feature>
<keyword evidence="1" id="KW-1133">Transmembrane helix</keyword>
<keyword evidence="1" id="KW-0812">Transmembrane</keyword>
<keyword evidence="2" id="KW-0732">Signal</keyword>
<keyword evidence="4" id="KW-1185">Reference proteome</keyword>
<dbReference type="EMBL" id="JBANDC010000010">
    <property type="protein sequence ID" value="MEM4988924.1"/>
    <property type="molecule type" value="Genomic_DNA"/>
</dbReference>
<dbReference type="Proteomes" id="UP001495910">
    <property type="component" value="Unassembled WGS sequence"/>
</dbReference>
<evidence type="ECO:0000313" key="4">
    <source>
        <dbReference type="Proteomes" id="UP001495910"/>
    </source>
</evidence>
<sequence>MHKKILAILIALLPVAAQAAELDGAQLSAWWGVPFMGLLLSIALGPLLAP</sequence>
<feature type="chain" id="PRO_5046395478" evidence="2">
    <location>
        <begin position="20"/>
        <end position="50"/>
    </location>
</feature>
<evidence type="ECO:0000256" key="1">
    <source>
        <dbReference type="SAM" id="Phobius"/>
    </source>
</evidence>
<keyword evidence="1" id="KW-0472">Membrane</keyword>
<comment type="caution">
    <text evidence="3">The sequence shown here is derived from an EMBL/GenBank/DDBJ whole genome shotgun (WGS) entry which is preliminary data.</text>
</comment>
<organism evidence="3 4">
    <name type="scientific">Collimonas rhizosphaerae</name>
    <dbReference type="NCBI Taxonomy" id="3126357"/>
    <lineage>
        <taxon>Bacteria</taxon>
        <taxon>Pseudomonadati</taxon>
        <taxon>Pseudomonadota</taxon>
        <taxon>Betaproteobacteria</taxon>
        <taxon>Burkholderiales</taxon>
        <taxon>Oxalobacteraceae</taxon>
        <taxon>Collimonas</taxon>
    </lineage>
</organism>
<reference evidence="3 4" key="1">
    <citation type="submission" date="2024-02" db="EMBL/GenBank/DDBJ databases">
        <title>Draft genome sequence of Collimonas sp. strain H4R21, an effective mineral-weathering bacterial strain isolated from the beech rhizosphere.</title>
        <authorList>
            <person name="Morin E."/>
            <person name="Uroz S."/>
            <person name="Leveau J.H.J."/>
            <person name="Kumar R."/>
            <person name="Rey M.W."/>
            <person name="Pham J."/>
        </authorList>
    </citation>
    <scope>NUCLEOTIDE SEQUENCE [LARGE SCALE GENOMIC DNA]</scope>
    <source>
        <strain evidence="3 4">H4R21</strain>
    </source>
</reference>
<proteinExistence type="predicted"/>
<name>A0ABU9PY57_9BURK</name>
<evidence type="ECO:0000313" key="3">
    <source>
        <dbReference type="EMBL" id="MEM4988924.1"/>
    </source>
</evidence>
<accession>A0ABU9PY57</accession>
<feature type="non-terminal residue" evidence="3">
    <location>
        <position position="50"/>
    </location>
</feature>
<feature type="signal peptide" evidence="2">
    <location>
        <begin position="1"/>
        <end position="19"/>
    </location>
</feature>
<evidence type="ECO:0000256" key="2">
    <source>
        <dbReference type="SAM" id="SignalP"/>
    </source>
</evidence>
<gene>
    <name evidence="3" type="ORF">V8G57_16140</name>
</gene>
<protein>
    <submittedName>
        <fullName evidence="3">Sodium:proton antiporter</fullName>
    </submittedName>
</protein>